<dbReference type="UniPathway" id="UPA00326"/>
<dbReference type="Gene3D" id="1.10.620.20">
    <property type="entry name" value="Ribonucleotide Reductase, subunit A"/>
    <property type="match status" value="1"/>
</dbReference>
<proteinExistence type="predicted"/>
<dbReference type="EMBL" id="KY608910">
    <property type="protein sequence ID" value="AUQ43983.1"/>
    <property type="molecule type" value="Genomic_DNA"/>
</dbReference>
<keyword evidence="3" id="KW-1185">Reference proteome</keyword>
<dbReference type="OrthoDB" id="6681at10239"/>
<dbReference type="RefSeq" id="YP_009551769.1">
    <property type="nucleotide sequence ID" value="NC_040536.1"/>
</dbReference>
<sequence length="356" mass="41931">MYSFSEVNKSKNIGTLSISQIDGVTLDSEDSNEIEDICNPKYNEYKYQTLFPPNAKFLTTFKYWSDHMACFWSIHENDPSVDRAKFMTAPIEFQKIVLCNIGCIMIGDSIVLDCLSSDIRNMITSIELKAMFADQESRELIHKVMYSKMLEISSNADEYRSEEFMQKYMWRFRKKALEYRTNDIRIQMFFIMMCENILFAPMFQTICYLAQLGYAPRSCDLNLLVMRDEYIHYLNARHQSSQFKKKIDVKLALRILQDFVDLTEELCREIVGNYSDNIYNIDHVLAHFRHVVHGFRLENDLYDNFEEFSINQQLYTTSPAEYYMNLPKCESKINHMESNSTIYNVPGNNVPVDMSF</sequence>
<organism evidence="2">
    <name type="scientific">Esparto virus</name>
    <dbReference type="NCBI Taxonomy" id="2072209"/>
    <lineage>
        <taxon>Viruses</taxon>
        <taxon>Viruses incertae sedis</taxon>
        <taxon>Naldaviricetes</taxon>
        <taxon>Lefavirales</taxon>
        <taxon>Nudiviridae</taxon>
        <taxon>Alphanudivirus</taxon>
        <taxon>Alphanudivirus tertidromelanogasteris</taxon>
    </lineage>
</organism>
<accession>A0A2I7G2X4</accession>
<dbReference type="EC" id="1.17.4.1" evidence="1"/>
<dbReference type="GO" id="GO:0004748">
    <property type="term" value="F:ribonucleoside-diphosphate reductase activity, thioredoxin disulfide as acceptor"/>
    <property type="evidence" value="ECO:0007669"/>
    <property type="project" value="UniProtKB-EC"/>
</dbReference>
<dbReference type="Pfam" id="PF00268">
    <property type="entry name" value="Ribonuc_red_sm"/>
    <property type="match status" value="1"/>
</dbReference>
<dbReference type="KEGG" id="vg:41701798"/>
<dbReference type="SUPFAM" id="SSF47240">
    <property type="entry name" value="Ferritin-like"/>
    <property type="match status" value="1"/>
</dbReference>
<name>A0A2I7G2X4_9VIRU</name>
<dbReference type="GO" id="GO:0009263">
    <property type="term" value="P:deoxyribonucleotide biosynthetic process"/>
    <property type="evidence" value="ECO:0007669"/>
    <property type="project" value="InterPro"/>
</dbReference>
<evidence type="ECO:0000313" key="3">
    <source>
        <dbReference type="Proteomes" id="UP000290737"/>
    </source>
</evidence>
<dbReference type="InterPro" id="IPR009078">
    <property type="entry name" value="Ferritin-like_SF"/>
</dbReference>
<reference evidence="2" key="1">
    <citation type="journal article" date="2021" name="Virus">
        <title>The discovery, distribution and diversity of DNA viruses associated with Drosophila melanogaster in Europe.</title>
        <authorList>
            <person name="Wallace M.A."/>
            <person name="Coffman K.A."/>
            <person name="Gilbert C."/>
            <person name="Ravindran S."/>
            <person name="Albery G.F."/>
            <person name="Abbott J."/>
            <person name="Argyridou E."/>
            <person name="Bellosta P."/>
            <person name="Betancourt A.J."/>
            <person name="Colinet H."/>
            <person name="Eric K."/>
            <person name="Glaser-Schmitt A."/>
            <person name="Grath S."/>
            <person name="Jelic M."/>
            <person name="Kankare M."/>
            <person name="Kozeretska I."/>
            <person name="Loeschcke V."/>
            <person name="Montchamp-Moreau C."/>
            <person name="Ometto L."/>
            <person name="Onder B.S."/>
            <person name="Orengo D.J."/>
            <person name="Parsch J."/>
            <person name="Pascual M."/>
            <person name="Patenkovic A."/>
            <person name="Puerma E."/>
            <person name="Ritchie M.G."/>
            <person name="Rota-Stabelli O."/>
            <person name="Schou M.F."/>
            <person name="Serga S.V."/>
            <person name="Stamenkovic-Radak M."/>
            <person name="Tanaskovic M."/>
            <person name="Veselinovic M.S."/>
            <person name="Vieira J."/>
            <person name="Vieira C.P."/>
            <person name="Kapun M."/>
            <person name="Flatt T."/>
            <person name="Gonzalez J."/>
            <person name="Staubach F."/>
            <person name="Obbard D.J."/>
        </authorList>
    </citation>
    <scope>NUCLEOTIDE SEQUENCE</scope>
    <source>
        <strain evidence="2">SRR3939042_Esparto_2012</strain>
    </source>
</reference>
<dbReference type="GeneID" id="41701798"/>
<protein>
    <recommendedName>
        <fullName evidence="1">ribonucleoside-diphosphate reductase</fullName>
        <ecNumber evidence="1">1.17.4.1</ecNumber>
    </recommendedName>
</protein>
<dbReference type="InterPro" id="IPR012348">
    <property type="entry name" value="RNR-like"/>
</dbReference>
<dbReference type="InterPro" id="IPR000358">
    <property type="entry name" value="RNR_small_fam"/>
</dbReference>
<evidence type="ECO:0000256" key="1">
    <source>
        <dbReference type="ARBA" id="ARBA00012274"/>
    </source>
</evidence>
<dbReference type="Proteomes" id="UP000290737">
    <property type="component" value="Genome"/>
</dbReference>
<evidence type="ECO:0000313" key="2">
    <source>
        <dbReference type="EMBL" id="AUQ43983.1"/>
    </source>
</evidence>